<dbReference type="OrthoDB" id="265044at2759"/>
<reference evidence="5" key="1">
    <citation type="submission" date="2017-01" db="EMBL/GenBank/DDBJ databases">
        <title>Comparative genomics of anhydrobiosis in the tardigrade Hypsibius dujardini.</title>
        <authorList>
            <person name="Yoshida Y."/>
            <person name="Koutsovoulos G."/>
            <person name="Laetsch D."/>
            <person name="Stevens L."/>
            <person name="Kumar S."/>
            <person name="Horikawa D."/>
            <person name="Ishino K."/>
            <person name="Komine S."/>
            <person name="Tomita M."/>
            <person name="Blaxter M."/>
            <person name="Arakawa K."/>
        </authorList>
    </citation>
    <scope>NUCLEOTIDE SEQUENCE [LARGE SCALE GENOMIC DNA]</scope>
    <source>
        <strain evidence="5">Z151</strain>
    </source>
</reference>
<feature type="region of interest" description="Disordered" evidence="3">
    <location>
        <begin position="212"/>
        <end position="259"/>
    </location>
</feature>
<dbReference type="SMART" id="SM00173">
    <property type="entry name" value="RAS"/>
    <property type="match status" value="1"/>
</dbReference>
<dbReference type="PROSITE" id="PS51419">
    <property type="entry name" value="RAB"/>
    <property type="match status" value="1"/>
</dbReference>
<keyword evidence="5" id="KW-1185">Reference proteome</keyword>
<name>A0A1W0WL82_HYPEX</name>
<dbReference type="EMBL" id="MTYJ01000081">
    <property type="protein sequence ID" value="OQV15883.1"/>
    <property type="molecule type" value="Genomic_DNA"/>
</dbReference>
<evidence type="ECO:0000313" key="4">
    <source>
        <dbReference type="EMBL" id="OQV15883.1"/>
    </source>
</evidence>
<keyword evidence="2" id="KW-0547">Nucleotide-binding</keyword>
<proteinExistence type="inferred from homology"/>
<dbReference type="PRINTS" id="PR00449">
    <property type="entry name" value="RASTRNSFRMNG"/>
</dbReference>
<dbReference type="SUPFAM" id="SSF52540">
    <property type="entry name" value="P-loop containing nucleoside triphosphate hydrolases"/>
    <property type="match status" value="1"/>
</dbReference>
<dbReference type="Gene3D" id="3.40.50.300">
    <property type="entry name" value="P-loop containing nucleotide triphosphate hydrolases"/>
    <property type="match status" value="1"/>
</dbReference>
<gene>
    <name evidence="4" type="ORF">BV898_09979</name>
</gene>
<protein>
    <submittedName>
        <fullName evidence="4">Uncharacterized protein</fullName>
    </submittedName>
</protein>
<dbReference type="Pfam" id="PF00071">
    <property type="entry name" value="Ras"/>
    <property type="match status" value="1"/>
</dbReference>
<organism evidence="4 5">
    <name type="scientific">Hypsibius exemplaris</name>
    <name type="common">Freshwater tardigrade</name>
    <dbReference type="NCBI Taxonomy" id="2072580"/>
    <lineage>
        <taxon>Eukaryota</taxon>
        <taxon>Metazoa</taxon>
        <taxon>Ecdysozoa</taxon>
        <taxon>Tardigrada</taxon>
        <taxon>Eutardigrada</taxon>
        <taxon>Parachela</taxon>
        <taxon>Hypsibioidea</taxon>
        <taxon>Hypsibiidae</taxon>
        <taxon>Hypsibius</taxon>
    </lineage>
</organism>
<dbReference type="PANTHER" id="PTHR47978">
    <property type="match status" value="1"/>
</dbReference>
<evidence type="ECO:0000256" key="3">
    <source>
        <dbReference type="SAM" id="MobiDB-lite"/>
    </source>
</evidence>
<comment type="caution">
    <text evidence="4">The sequence shown here is derived from an EMBL/GenBank/DDBJ whole genome shotgun (WGS) entry which is preliminary data.</text>
</comment>
<comment type="similarity">
    <text evidence="1">Belongs to the small GTPase superfamily. Rab family.</text>
</comment>
<dbReference type="GO" id="GO:0005525">
    <property type="term" value="F:GTP binding"/>
    <property type="evidence" value="ECO:0007669"/>
    <property type="project" value="InterPro"/>
</dbReference>
<accession>A0A1W0WL82</accession>
<dbReference type="SMART" id="SM00175">
    <property type="entry name" value="RAB"/>
    <property type="match status" value="1"/>
</dbReference>
<evidence type="ECO:0000256" key="2">
    <source>
        <dbReference type="ARBA" id="ARBA00022741"/>
    </source>
</evidence>
<dbReference type="PROSITE" id="PS51421">
    <property type="entry name" value="RAS"/>
    <property type="match status" value="1"/>
</dbReference>
<dbReference type="GO" id="GO:0003924">
    <property type="term" value="F:GTPase activity"/>
    <property type="evidence" value="ECO:0007669"/>
    <property type="project" value="InterPro"/>
</dbReference>
<sequence length="259" mass="27952">MPDLEFILQNIPALSGATERTSESTRPHVRVKVAVLGACRTGKTVLCGGSSPSSADPHSSSSWPGNYKATLGMELHQTVLPAAGVTLHLTLMDLSGQHRYQSLLRPLVVALADAYLFVFDLTRPDTMEHLRRDITDLVSMKTDFAGVVVGTRADLTERRRLVTREQAEEFAVGFRLPYVETSVKDKGSVAECFALIGRLCAEKQGAVGAVVGGVPPPVREQLQAPPRARKSNEAAQNPKDGGKDAKSSGSRPTEEDDEF</sequence>
<dbReference type="Proteomes" id="UP000192578">
    <property type="component" value="Unassembled WGS sequence"/>
</dbReference>
<evidence type="ECO:0000313" key="5">
    <source>
        <dbReference type="Proteomes" id="UP000192578"/>
    </source>
</evidence>
<dbReference type="InterPro" id="IPR001806">
    <property type="entry name" value="Small_GTPase"/>
</dbReference>
<evidence type="ECO:0000256" key="1">
    <source>
        <dbReference type="ARBA" id="ARBA00006270"/>
    </source>
</evidence>
<dbReference type="InterPro" id="IPR027417">
    <property type="entry name" value="P-loop_NTPase"/>
</dbReference>
<dbReference type="AlphaFoldDB" id="A0A1W0WL82"/>